<dbReference type="Proteomes" id="UP001172386">
    <property type="component" value="Unassembled WGS sequence"/>
</dbReference>
<proteinExistence type="predicted"/>
<name>A0ACC3ADZ4_9EURO</name>
<evidence type="ECO:0000313" key="1">
    <source>
        <dbReference type="EMBL" id="KAJ9660162.1"/>
    </source>
</evidence>
<organism evidence="1 2">
    <name type="scientific">Neophaeococcomyces mojaviensis</name>
    <dbReference type="NCBI Taxonomy" id="3383035"/>
    <lineage>
        <taxon>Eukaryota</taxon>
        <taxon>Fungi</taxon>
        <taxon>Dikarya</taxon>
        <taxon>Ascomycota</taxon>
        <taxon>Pezizomycotina</taxon>
        <taxon>Eurotiomycetes</taxon>
        <taxon>Chaetothyriomycetidae</taxon>
        <taxon>Chaetothyriales</taxon>
        <taxon>Chaetothyriales incertae sedis</taxon>
        <taxon>Neophaeococcomyces</taxon>
    </lineage>
</organism>
<protein>
    <submittedName>
        <fullName evidence="1">Uncharacterized protein</fullName>
    </submittedName>
</protein>
<keyword evidence="2" id="KW-1185">Reference proteome</keyword>
<gene>
    <name evidence="1" type="ORF">H2198_002668</name>
</gene>
<dbReference type="EMBL" id="JAPDRQ010000033">
    <property type="protein sequence ID" value="KAJ9660162.1"/>
    <property type="molecule type" value="Genomic_DNA"/>
</dbReference>
<accession>A0ACC3ADZ4</accession>
<reference evidence="1" key="1">
    <citation type="submission" date="2022-10" db="EMBL/GenBank/DDBJ databases">
        <title>Culturing micro-colonial fungi from biological soil crusts in the Mojave desert and describing Neophaeococcomyces mojavensis, and introducing the new genera and species Taxawa tesnikishii.</title>
        <authorList>
            <person name="Kurbessoian T."/>
            <person name="Stajich J.E."/>
        </authorList>
    </citation>
    <scope>NUCLEOTIDE SEQUENCE</scope>
    <source>
        <strain evidence="1">JES_112</strain>
    </source>
</reference>
<sequence length="455" mass="48440">MTRNKLSRRDKEVSDHLNQISSPVSPHPTAIAAATAASTPKSPSDSAMLAQRLASESSWADRYIPTTPSETVMTPSASSVAGFSEAGLDEGLPTYESATSEAERTQSNIPTHQQPAASQQNTIVPILQPQTAQPQLQPYIPDGHYSRHETSNSINGTFTLRDSLDLSTTSGSISIRLDVKPGIHPAILRLKSKSGSIRVDDKQCDVAQRWPSSAKKNSSSSRSPWWSFGRRSGCESETVAPPMPICDDPRKQAGQQQQQEEDNDVEEERFVARVIHATIETSSGSMSGHLLLTPGSETHIRTTSGSIGVRLLTTGSGVNTRALSKLEQEYAHAASTIPDGNDLRSALTTTTGSGSQNVSISTSATDTSGGAVVSALQAKHHTTGSGSLSISYPNDWRGLIHAESGSGRCSVRGHDLEYDKRGYAEVYAWRGVDLGSAHVSVEVRSEGGGSIGFSC</sequence>
<comment type="caution">
    <text evidence="1">The sequence shown here is derived from an EMBL/GenBank/DDBJ whole genome shotgun (WGS) entry which is preliminary data.</text>
</comment>
<evidence type="ECO:0000313" key="2">
    <source>
        <dbReference type="Proteomes" id="UP001172386"/>
    </source>
</evidence>